<proteinExistence type="predicted"/>
<evidence type="ECO:0000256" key="2">
    <source>
        <dbReference type="ARBA" id="ARBA00022771"/>
    </source>
</evidence>
<dbReference type="STRING" id="105231.A0A1Y1IG06"/>
<evidence type="ECO:0000313" key="7">
    <source>
        <dbReference type="EMBL" id="GAQ87667.1"/>
    </source>
</evidence>
<evidence type="ECO:0000256" key="5">
    <source>
        <dbReference type="SAM" id="MobiDB-lite"/>
    </source>
</evidence>
<dbReference type="InterPro" id="IPR011990">
    <property type="entry name" value="TPR-like_helical_dom_sf"/>
</dbReference>
<keyword evidence="2 4" id="KW-0863">Zinc-finger</keyword>
<dbReference type="InterPro" id="IPR011011">
    <property type="entry name" value="Znf_FYVE_PHD"/>
</dbReference>
<dbReference type="OrthoDB" id="660555at2759"/>
<dbReference type="PANTHER" id="PTHR47553:SF1">
    <property type="entry name" value="RING_FYVE_PHD ZINC FINGER SUPERFAMILY PROTEIN"/>
    <property type="match status" value="1"/>
</dbReference>
<feature type="region of interest" description="Disordered" evidence="5">
    <location>
        <begin position="1179"/>
        <end position="1213"/>
    </location>
</feature>
<feature type="compositionally biased region" description="Low complexity" evidence="5">
    <location>
        <begin position="756"/>
        <end position="782"/>
    </location>
</feature>
<sequence>MRKGGARSGAKVAEADGPQCNGCGSTFSLFNWKHHCRRCGKAFCDACSKDRAVLSAPEFGKEPQRVCHPCKVAERRARLDGHGKRGNRRGAAPEDSAPVVDLGLGADPLGGDQLGDSLTALDLEDPLVAATLEDAWFGGAAGAAADARKARGKPVSAGAAGRGKAAGGAASPGAVPAARGSPEGAATDAVQAEKRRALALRKAGKPDEALQALRHAHDLEAQAGTGGAKGKAAGAKKGRSMFDVNEDDMADPDLLAQLHDLGWTDDTEAKKPRKRAAPPAGGPGAETAAVPTNSAGPSPEKRAALEAEIVEHKKRALQLRKAGQLEAWRDEMGVAQALQAQLEQQQQQQAPPSAAGTPGGSEAPSGASSDEEADPDVQAALQQLGFDRQQQGGPGGVAGASQNKGPPGVAELEAQILRYKKEALACKRAGDLDGARAAMKQAKQLEAQRDEAALNDSTPASAPATPPQPRAPRSGGVRSGRTAPRGRDGDGEAEPEVTSEDEQDPEILAALREMGWQDERPPTAAGLQRPASVRRAEEGLGALVGVVEDIAAQKARLEQEVAAHKRAALAKKRAGDLEGAKAELRQAKLIERRLEEAEEAEAAGLEPLDMLMRAGHSHTTASTGPSSGARQESKPLAAIMAEAMHSDNVAEPDVDSDDENDPEILAQLAHMGWHEDAPGRDVAVAPRVAAAERLEGLAGRAGEVAARKVALQQQALALKRQALALKREGDVEGAKAALGRAKELERQLERGEEQEAAGAPGRARLQALGKRGTAEGAAAGRGPVDMAHVAQLLEGGEPEVAVTEDDEQDPEILAALQEMGWQEEPPARAAPAAPPAAPAPAQAHALEEQAQHAPAPAAAATTADLTGGHTGPPASSRRDEGGLAGPPARPSVGLPHPAAHIFSQPVRPPANVAPELTPVSAGPLPADLFSSMQEPAFGTAGRTPQAAAATTSGQGARAEATGDDSSTANDAGRRFFPESRREPLRAGAAAVSQEGTGRGPPSDSSAPAVQRDPGRAVGTSAGRPGLGSPQGGAPSDPPTPQPDRRRSDGDEAFSAPPHYWPESSPEAAPAAPSPKAESARPPATAASGGVGVSELQEQIRAGKQAAVRLKREGRLPEARAALQQAREQERQLAARGAAAEAAAAEGGSVGEDESEGPVEDAFDPDIVAALKGLGWSEQQIRGGMGAGPGSGAGKPAKVAAPRGEGGQLEDRIRSEKRRAVELKRAGRQQEALAVLREVKQLEKQLG</sequence>
<dbReference type="SUPFAM" id="SSF57903">
    <property type="entry name" value="FYVE/PHD zinc finger"/>
    <property type="match status" value="1"/>
</dbReference>
<name>A0A1Y1IG06_KLENI</name>
<keyword evidence="1" id="KW-0479">Metal-binding</keyword>
<dbReference type="InterPro" id="IPR006608">
    <property type="entry name" value="CC2D1A/B_DM14"/>
</dbReference>
<dbReference type="Gene3D" id="3.30.40.10">
    <property type="entry name" value="Zinc/RING finger domain, C3HC4 (zinc finger)"/>
    <property type="match status" value="1"/>
</dbReference>
<feature type="compositionally biased region" description="Low complexity" evidence="5">
    <location>
        <begin position="1133"/>
        <end position="1146"/>
    </location>
</feature>
<keyword evidence="8" id="KW-1185">Reference proteome</keyword>
<dbReference type="Proteomes" id="UP000054558">
    <property type="component" value="Unassembled WGS sequence"/>
</dbReference>
<feature type="region of interest" description="Disordered" evidence="5">
    <location>
        <begin position="263"/>
        <end position="307"/>
    </location>
</feature>
<organism evidence="7 8">
    <name type="scientific">Klebsormidium nitens</name>
    <name type="common">Green alga</name>
    <name type="synonym">Ulothrix nitens</name>
    <dbReference type="NCBI Taxonomy" id="105231"/>
    <lineage>
        <taxon>Eukaryota</taxon>
        <taxon>Viridiplantae</taxon>
        <taxon>Streptophyta</taxon>
        <taxon>Klebsormidiophyceae</taxon>
        <taxon>Klebsormidiales</taxon>
        <taxon>Klebsormidiaceae</taxon>
        <taxon>Klebsormidium</taxon>
    </lineage>
</organism>
<dbReference type="SMART" id="SM00685">
    <property type="entry name" value="DM14"/>
    <property type="match status" value="1"/>
</dbReference>
<dbReference type="EMBL" id="DF237317">
    <property type="protein sequence ID" value="GAQ87667.1"/>
    <property type="molecule type" value="Genomic_DNA"/>
</dbReference>
<protein>
    <submittedName>
        <fullName evidence="7">RING/FYVE/PHD zinc finger superfamily protein</fullName>
    </submittedName>
</protein>
<feature type="compositionally biased region" description="Acidic residues" evidence="5">
    <location>
        <begin position="1150"/>
        <end position="1159"/>
    </location>
</feature>
<reference evidence="7 8" key="1">
    <citation type="journal article" date="2014" name="Nat. Commun.">
        <title>Klebsormidium flaccidum genome reveals primary factors for plant terrestrial adaptation.</title>
        <authorList>
            <person name="Hori K."/>
            <person name="Maruyama F."/>
            <person name="Fujisawa T."/>
            <person name="Togashi T."/>
            <person name="Yamamoto N."/>
            <person name="Seo M."/>
            <person name="Sato S."/>
            <person name="Yamada T."/>
            <person name="Mori H."/>
            <person name="Tajima N."/>
            <person name="Moriyama T."/>
            <person name="Ikeuchi M."/>
            <person name="Watanabe M."/>
            <person name="Wada H."/>
            <person name="Kobayashi K."/>
            <person name="Saito M."/>
            <person name="Masuda T."/>
            <person name="Sasaki-Sekimoto Y."/>
            <person name="Mashiguchi K."/>
            <person name="Awai K."/>
            <person name="Shimojima M."/>
            <person name="Masuda S."/>
            <person name="Iwai M."/>
            <person name="Nobusawa T."/>
            <person name="Narise T."/>
            <person name="Kondo S."/>
            <person name="Saito H."/>
            <person name="Sato R."/>
            <person name="Murakawa M."/>
            <person name="Ihara Y."/>
            <person name="Oshima-Yamada Y."/>
            <person name="Ohtaka K."/>
            <person name="Satoh M."/>
            <person name="Sonobe K."/>
            <person name="Ishii M."/>
            <person name="Ohtani R."/>
            <person name="Kanamori-Sato M."/>
            <person name="Honoki R."/>
            <person name="Miyazaki D."/>
            <person name="Mochizuki H."/>
            <person name="Umetsu J."/>
            <person name="Higashi K."/>
            <person name="Shibata D."/>
            <person name="Kamiya Y."/>
            <person name="Sato N."/>
            <person name="Nakamura Y."/>
            <person name="Tabata S."/>
            <person name="Ida S."/>
            <person name="Kurokawa K."/>
            <person name="Ohta H."/>
        </authorList>
    </citation>
    <scope>NUCLEOTIDE SEQUENCE [LARGE SCALE GENOMIC DNA]</scope>
    <source>
        <strain evidence="7 8">NIES-2285</strain>
    </source>
</reference>
<feature type="region of interest" description="Disordered" evidence="5">
    <location>
        <begin position="435"/>
        <end position="533"/>
    </location>
</feature>
<dbReference type="PROSITE" id="PS50178">
    <property type="entry name" value="ZF_FYVE"/>
    <property type="match status" value="1"/>
</dbReference>
<feature type="region of interest" description="Disordered" evidence="5">
    <location>
        <begin position="338"/>
        <end position="409"/>
    </location>
</feature>
<evidence type="ECO:0000313" key="8">
    <source>
        <dbReference type="Proteomes" id="UP000054558"/>
    </source>
</evidence>
<feature type="compositionally biased region" description="Low complexity" evidence="5">
    <location>
        <begin position="1061"/>
        <end position="1083"/>
    </location>
</feature>
<dbReference type="AlphaFoldDB" id="A0A1Y1IG06"/>
<feature type="compositionally biased region" description="Low complexity" evidence="5">
    <location>
        <begin position="822"/>
        <end position="831"/>
    </location>
</feature>
<dbReference type="InterPro" id="IPR013083">
    <property type="entry name" value="Znf_RING/FYVE/PHD"/>
</dbReference>
<dbReference type="InterPro" id="IPR017455">
    <property type="entry name" value="Znf_FYVE-rel"/>
</dbReference>
<accession>A0A1Y1IG06</accession>
<evidence type="ECO:0000256" key="3">
    <source>
        <dbReference type="ARBA" id="ARBA00022833"/>
    </source>
</evidence>
<feature type="compositionally biased region" description="Low complexity" evidence="5">
    <location>
        <begin position="338"/>
        <end position="368"/>
    </location>
</feature>
<dbReference type="InterPro" id="IPR019734">
    <property type="entry name" value="TPR_rpt"/>
</dbReference>
<feature type="compositionally biased region" description="Basic and acidic residues" evidence="5">
    <location>
        <begin position="971"/>
        <end position="984"/>
    </location>
</feature>
<feature type="compositionally biased region" description="Low complexity" evidence="5">
    <location>
        <begin position="167"/>
        <end position="180"/>
    </location>
</feature>
<feature type="region of interest" description="Disordered" evidence="5">
    <location>
        <begin position="729"/>
        <end position="1159"/>
    </location>
</feature>
<feature type="region of interest" description="Disordered" evidence="5">
    <location>
        <begin position="147"/>
        <end position="192"/>
    </location>
</feature>
<dbReference type="InterPro" id="IPR000306">
    <property type="entry name" value="Znf_FYVE"/>
</dbReference>
<dbReference type="Pfam" id="PF01363">
    <property type="entry name" value="FYVE"/>
    <property type="match status" value="1"/>
</dbReference>
<feature type="compositionally biased region" description="Gly residues" evidence="5">
    <location>
        <begin position="1182"/>
        <end position="1192"/>
    </location>
</feature>
<feature type="compositionally biased region" description="Low complexity" evidence="5">
    <location>
        <begin position="1193"/>
        <end position="1202"/>
    </location>
</feature>
<feature type="compositionally biased region" description="Basic and acidic residues" evidence="5">
    <location>
        <begin position="740"/>
        <end position="753"/>
    </location>
</feature>
<feature type="compositionally biased region" description="Low complexity" evidence="5">
    <location>
        <begin position="945"/>
        <end position="958"/>
    </location>
</feature>
<evidence type="ECO:0000256" key="1">
    <source>
        <dbReference type="ARBA" id="ARBA00022723"/>
    </source>
</evidence>
<dbReference type="PANTHER" id="PTHR47553">
    <property type="entry name" value="MYOSIN-11"/>
    <property type="match status" value="1"/>
</dbReference>
<dbReference type="GO" id="GO:0008270">
    <property type="term" value="F:zinc ion binding"/>
    <property type="evidence" value="ECO:0007669"/>
    <property type="project" value="UniProtKB-KW"/>
</dbReference>
<evidence type="ECO:0000259" key="6">
    <source>
        <dbReference type="PROSITE" id="PS50178"/>
    </source>
</evidence>
<dbReference type="CDD" id="cd00065">
    <property type="entry name" value="FYVE_like_SF"/>
    <property type="match status" value="1"/>
</dbReference>
<dbReference type="SMART" id="SM00028">
    <property type="entry name" value="TPR"/>
    <property type="match status" value="4"/>
</dbReference>
<evidence type="ECO:0000256" key="4">
    <source>
        <dbReference type="PROSITE-ProRule" id="PRU00091"/>
    </source>
</evidence>
<feature type="region of interest" description="Disordered" evidence="5">
    <location>
        <begin position="78"/>
        <end position="104"/>
    </location>
</feature>
<feature type="compositionally biased region" description="Acidic residues" evidence="5">
    <location>
        <begin position="491"/>
        <end position="505"/>
    </location>
</feature>
<keyword evidence="3" id="KW-0862">Zinc</keyword>
<feature type="compositionally biased region" description="Polar residues" evidence="5">
    <location>
        <begin position="617"/>
        <end position="630"/>
    </location>
</feature>
<dbReference type="OMA" id="NSQLDQN"/>
<gene>
    <name evidence="7" type="ORF">KFL_003680170</name>
</gene>
<feature type="domain" description="FYVE-type" evidence="6">
    <location>
        <begin position="14"/>
        <end position="75"/>
    </location>
</feature>
<dbReference type="SMART" id="SM00064">
    <property type="entry name" value="FYVE"/>
    <property type="match status" value="1"/>
</dbReference>
<feature type="region of interest" description="Disordered" evidence="5">
    <location>
        <begin position="596"/>
        <end position="635"/>
    </location>
</feature>
<feature type="compositionally biased region" description="Low complexity" evidence="5">
    <location>
        <begin position="851"/>
        <end position="860"/>
    </location>
</feature>
<dbReference type="SUPFAM" id="SSF48452">
    <property type="entry name" value="TPR-like"/>
    <property type="match status" value="1"/>
</dbReference>